<dbReference type="Proteomes" id="UP000198656">
    <property type="component" value="Unassembled WGS sequence"/>
</dbReference>
<evidence type="ECO:0000313" key="2">
    <source>
        <dbReference type="EMBL" id="SDI02175.1"/>
    </source>
</evidence>
<name>A0A1G8H6D4_9FIRM</name>
<dbReference type="EMBL" id="FNCP01000024">
    <property type="protein sequence ID" value="SDI02175.1"/>
    <property type="molecule type" value="Genomic_DNA"/>
</dbReference>
<sequence>MPWKQYKSSSFHLPTRQELIIIAASSAICIIIIAVFVLTT</sequence>
<feature type="transmembrane region" description="Helical" evidence="1">
    <location>
        <begin position="20"/>
        <end position="39"/>
    </location>
</feature>
<organism evidence="2 3">
    <name type="scientific">Desulfosporosinus hippei DSM 8344</name>
    <dbReference type="NCBI Taxonomy" id="1121419"/>
    <lineage>
        <taxon>Bacteria</taxon>
        <taxon>Bacillati</taxon>
        <taxon>Bacillota</taxon>
        <taxon>Clostridia</taxon>
        <taxon>Eubacteriales</taxon>
        <taxon>Desulfitobacteriaceae</taxon>
        <taxon>Desulfosporosinus</taxon>
    </lineage>
</organism>
<accession>A0A1G8H6D4</accession>
<proteinExistence type="predicted"/>
<dbReference type="AlphaFoldDB" id="A0A1G8H6D4"/>
<keyword evidence="1" id="KW-0812">Transmembrane</keyword>
<keyword evidence="1" id="KW-0472">Membrane</keyword>
<keyword evidence="1" id="KW-1133">Transmembrane helix</keyword>
<keyword evidence="3" id="KW-1185">Reference proteome</keyword>
<evidence type="ECO:0000256" key="1">
    <source>
        <dbReference type="SAM" id="Phobius"/>
    </source>
</evidence>
<gene>
    <name evidence="2" type="ORF">SAMN05443529_12468</name>
</gene>
<evidence type="ECO:0000313" key="3">
    <source>
        <dbReference type="Proteomes" id="UP000198656"/>
    </source>
</evidence>
<protein>
    <submittedName>
        <fullName evidence="2">Uncharacterized protein</fullName>
    </submittedName>
</protein>
<reference evidence="3" key="1">
    <citation type="submission" date="2016-10" db="EMBL/GenBank/DDBJ databases">
        <authorList>
            <person name="Varghese N."/>
            <person name="Submissions S."/>
        </authorList>
    </citation>
    <scope>NUCLEOTIDE SEQUENCE [LARGE SCALE GENOMIC DNA]</scope>
    <source>
        <strain evidence="3">DSM 8344</strain>
    </source>
</reference>